<dbReference type="PROSITE" id="PS51819">
    <property type="entry name" value="VOC"/>
    <property type="match status" value="1"/>
</dbReference>
<dbReference type="Pfam" id="PF00903">
    <property type="entry name" value="Glyoxalase"/>
    <property type="match status" value="1"/>
</dbReference>
<feature type="domain" description="VOC" evidence="1">
    <location>
        <begin position="22"/>
        <end position="141"/>
    </location>
</feature>
<proteinExistence type="predicted"/>
<organism evidence="2 3">
    <name type="scientific">Woeseia oceani</name>
    <dbReference type="NCBI Taxonomy" id="1548547"/>
    <lineage>
        <taxon>Bacteria</taxon>
        <taxon>Pseudomonadati</taxon>
        <taxon>Pseudomonadota</taxon>
        <taxon>Gammaproteobacteria</taxon>
        <taxon>Woeseiales</taxon>
        <taxon>Woeseiaceae</taxon>
        <taxon>Woeseia</taxon>
    </lineage>
</organism>
<accession>A0A193LDR0</accession>
<dbReference type="RefSeq" id="WP_068613285.1">
    <property type="nucleotide sequence ID" value="NZ_CP016268.1"/>
</dbReference>
<evidence type="ECO:0000313" key="2">
    <source>
        <dbReference type="EMBL" id="ANO50519.1"/>
    </source>
</evidence>
<dbReference type="Gene3D" id="3.10.180.10">
    <property type="entry name" value="2,3-Dihydroxybiphenyl 1,2-Dioxygenase, domain 1"/>
    <property type="match status" value="1"/>
</dbReference>
<dbReference type="OrthoDB" id="6909416at2"/>
<dbReference type="InterPro" id="IPR004360">
    <property type="entry name" value="Glyas_Fos-R_dOase_dom"/>
</dbReference>
<dbReference type="SUPFAM" id="SSF54593">
    <property type="entry name" value="Glyoxalase/Bleomycin resistance protein/Dihydroxybiphenyl dioxygenase"/>
    <property type="match status" value="1"/>
</dbReference>
<name>A0A193LDR0_9GAMM</name>
<dbReference type="InterPro" id="IPR037523">
    <property type="entry name" value="VOC_core"/>
</dbReference>
<sequence length="202" mass="23143">MEKFNAKLAVPARERGKLAPIRMSHVVIGTNPENYEAMVEWYLTYFEGEIAYANDDVAFIGFDEEHHRVAIAAIPGLVRPPANSTGVNHFAFTYNDLDELLATYVRLKKEGIEPYWPILHGPTTSLYYKDPDQNRVEILCDNLKGEELLEFFTSGAFDENFMGIIFDPDDWIEQRKNGVSAEELTSRDKLPEGKTAWDMFRD</sequence>
<protein>
    <recommendedName>
        <fullName evidence="1">VOC domain-containing protein</fullName>
    </recommendedName>
</protein>
<keyword evidence="3" id="KW-1185">Reference proteome</keyword>
<dbReference type="STRING" id="1548547.BA177_04200"/>
<dbReference type="Proteomes" id="UP000092695">
    <property type="component" value="Chromosome"/>
</dbReference>
<evidence type="ECO:0000313" key="3">
    <source>
        <dbReference type="Proteomes" id="UP000092695"/>
    </source>
</evidence>
<gene>
    <name evidence="2" type="ORF">BA177_04200</name>
</gene>
<dbReference type="AlphaFoldDB" id="A0A193LDR0"/>
<evidence type="ECO:0000259" key="1">
    <source>
        <dbReference type="PROSITE" id="PS51819"/>
    </source>
</evidence>
<dbReference type="EMBL" id="CP016268">
    <property type="protein sequence ID" value="ANO50519.1"/>
    <property type="molecule type" value="Genomic_DNA"/>
</dbReference>
<dbReference type="KEGG" id="woc:BA177_04200"/>
<reference evidence="2 3" key="1">
    <citation type="submission" date="2016-06" db="EMBL/GenBank/DDBJ databases">
        <title>Complete genome sequence of a deep-branching marine Gamma Proteobacterium Woeseia oceani type strain XK5.</title>
        <authorList>
            <person name="Mu D."/>
            <person name="Du Z."/>
        </authorList>
    </citation>
    <scope>NUCLEOTIDE SEQUENCE [LARGE SCALE GENOMIC DNA]</scope>
    <source>
        <strain evidence="2 3">XK5</strain>
    </source>
</reference>
<dbReference type="InterPro" id="IPR029068">
    <property type="entry name" value="Glyas_Bleomycin-R_OHBP_Dase"/>
</dbReference>